<evidence type="ECO:0000256" key="1">
    <source>
        <dbReference type="ARBA" id="ARBA00022598"/>
    </source>
</evidence>
<evidence type="ECO:0000256" key="3">
    <source>
        <dbReference type="ARBA" id="ARBA00022741"/>
    </source>
</evidence>
<keyword evidence="4" id="KW-0067">ATP-binding</keyword>
<evidence type="ECO:0000256" key="4">
    <source>
        <dbReference type="ARBA" id="ARBA00022840"/>
    </source>
</evidence>
<dbReference type="InterPro" id="IPR018109">
    <property type="entry name" value="Folylpolyglutamate_synth_CS"/>
</dbReference>
<evidence type="ECO:0000259" key="7">
    <source>
        <dbReference type="Pfam" id="PF01225"/>
    </source>
</evidence>
<dbReference type="Pfam" id="PF08245">
    <property type="entry name" value="Mur_ligase_M"/>
    <property type="match status" value="1"/>
</dbReference>
<evidence type="ECO:0000256" key="5">
    <source>
        <dbReference type="ARBA" id="ARBA00023306"/>
    </source>
</evidence>
<dbReference type="Proteomes" id="UP001596356">
    <property type="component" value="Unassembled WGS sequence"/>
</dbReference>
<keyword evidence="1 9" id="KW-0436">Ligase</keyword>
<dbReference type="EMBL" id="JBHSWJ010000002">
    <property type="protein sequence ID" value="MFC6715875.1"/>
    <property type="molecule type" value="Genomic_DNA"/>
</dbReference>
<proteinExistence type="predicted"/>
<dbReference type="Gene3D" id="3.40.1390.10">
    <property type="entry name" value="MurE/MurF, N-terminal domain"/>
    <property type="match status" value="1"/>
</dbReference>
<evidence type="ECO:0000256" key="2">
    <source>
        <dbReference type="ARBA" id="ARBA00022618"/>
    </source>
</evidence>
<feature type="domain" description="Mur ligase N-terminal catalytic" evidence="7">
    <location>
        <begin position="21"/>
        <end position="68"/>
    </location>
</feature>
<sequence>MILDGPALRDVLGVAVPEVQVSAVTNDSRAVSPGTAYVAIKGFTTDGAQFVPQALEQGATLIVADHPIDGAPTAVVPDTRAALARLAVAVNGDPSKDLTVYGITGTNGKTTSSYVLHGILTGAYGAAKTGLLSTAEIIVGRDRQPAVRTTGEAPLVQGTLARMRDEGVRYVVLETSSHGIALQRVAGTHYAAALFTNLSRDHLDFHPTMEDYYLTKRRLFEWTDGPKLANADDEYGDRLAAEIPGTLRFGTASDADYRALGVVQTGAGTDFTLRTPPWNCRCTCRCSATTTSSTSPVLRRSLSRPAWTRIGCSEQLPKCPRCRGDSSAFPMIGASRSSSTTPTPTSAWPPSSTSHAL</sequence>
<dbReference type="SUPFAM" id="SSF63418">
    <property type="entry name" value="MurE/MurF N-terminal domain"/>
    <property type="match status" value="1"/>
</dbReference>
<dbReference type="RefSeq" id="WP_377825278.1">
    <property type="nucleotide sequence ID" value="NZ_JBHSWJ010000002.1"/>
</dbReference>
<organism evidence="9 10">
    <name type="scientific">Branchiibius cervicis</name>
    <dbReference type="NCBI Taxonomy" id="908252"/>
    <lineage>
        <taxon>Bacteria</taxon>
        <taxon>Bacillati</taxon>
        <taxon>Actinomycetota</taxon>
        <taxon>Actinomycetes</taxon>
        <taxon>Micrococcales</taxon>
        <taxon>Dermacoccaceae</taxon>
        <taxon>Branchiibius</taxon>
    </lineage>
</organism>
<dbReference type="PROSITE" id="PS01011">
    <property type="entry name" value="FOLYLPOLYGLU_SYNT_1"/>
    <property type="match status" value="1"/>
</dbReference>
<dbReference type="Gene3D" id="3.40.1190.10">
    <property type="entry name" value="Mur-like, catalytic domain"/>
    <property type="match status" value="1"/>
</dbReference>
<evidence type="ECO:0000313" key="10">
    <source>
        <dbReference type="Proteomes" id="UP001596356"/>
    </source>
</evidence>
<evidence type="ECO:0000259" key="8">
    <source>
        <dbReference type="Pfam" id="PF08245"/>
    </source>
</evidence>
<evidence type="ECO:0000313" key="9">
    <source>
        <dbReference type="EMBL" id="MFC6715875.1"/>
    </source>
</evidence>
<protein>
    <submittedName>
        <fullName evidence="9">Mur ligase family protein</fullName>
        <ecNumber evidence="9">6.3.2.13</ecNumber>
    </submittedName>
</protein>
<keyword evidence="10" id="KW-1185">Reference proteome</keyword>
<keyword evidence="5" id="KW-0131">Cell cycle</keyword>
<dbReference type="EC" id="6.3.2.13" evidence="9"/>
<name>A0ABW2AZV5_9MICO</name>
<dbReference type="GO" id="GO:0008765">
    <property type="term" value="F:UDP-N-acetylmuramoylalanyl-D-glutamate-2,6-diaminopimelate ligase activity"/>
    <property type="evidence" value="ECO:0007669"/>
    <property type="project" value="UniProtKB-EC"/>
</dbReference>
<dbReference type="Pfam" id="PF01225">
    <property type="entry name" value="Mur_ligase"/>
    <property type="match status" value="1"/>
</dbReference>
<comment type="caution">
    <text evidence="9">The sequence shown here is derived from an EMBL/GenBank/DDBJ whole genome shotgun (WGS) entry which is preliminary data.</text>
</comment>
<dbReference type="InterPro" id="IPR035911">
    <property type="entry name" value="MurE/MurF_N"/>
</dbReference>
<keyword evidence="3" id="KW-0547">Nucleotide-binding</keyword>
<dbReference type="InterPro" id="IPR000713">
    <property type="entry name" value="Mur_ligase_N"/>
</dbReference>
<dbReference type="SUPFAM" id="SSF53623">
    <property type="entry name" value="MurD-like peptide ligases, catalytic domain"/>
    <property type="match status" value="1"/>
</dbReference>
<feature type="compositionally biased region" description="Low complexity" evidence="6">
    <location>
        <begin position="335"/>
        <end position="357"/>
    </location>
</feature>
<evidence type="ECO:0000256" key="6">
    <source>
        <dbReference type="SAM" id="MobiDB-lite"/>
    </source>
</evidence>
<feature type="region of interest" description="Disordered" evidence="6">
    <location>
        <begin position="330"/>
        <end position="357"/>
    </location>
</feature>
<gene>
    <name evidence="9" type="ORF">ACFQBT_19390</name>
</gene>
<keyword evidence="2" id="KW-0132">Cell division</keyword>
<feature type="domain" description="Mur ligase central" evidence="8">
    <location>
        <begin position="103"/>
        <end position="278"/>
    </location>
</feature>
<reference evidence="10" key="1">
    <citation type="journal article" date="2019" name="Int. J. Syst. Evol. Microbiol.">
        <title>The Global Catalogue of Microorganisms (GCM) 10K type strain sequencing project: providing services to taxonomists for standard genome sequencing and annotation.</title>
        <authorList>
            <consortium name="The Broad Institute Genomics Platform"/>
            <consortium name="The Broad Institute Genome Sequencing Center for Infectious Disease"/>
            <person name="Wu L."/>
            <person name="Ma J."/>
        </authorList>
    </citation>
    <scope>NUCLEOTIDE SEQUENCE [LARGE SCALE GENOMIC DNA]</scope>
    <source>
        <strain evidence="10">NBRC 106593</strain>
    </source>
</reference>
<dbReference type="InterPro" id="IPR013221">
    <property type="entry name" value="Mur_ligase_cen"/>
</dbReference>
<accession>A0ABW2AZV5</accession>
<dbReference type="PANTHER" id="PTHR23135">
    <property type="entry name" value="MUR LIGASE FAMILY MEMBER"/>
    <property type="match status" value="1"/>
</dbReference>
<dbReference type="InterPro" id="IPR036565">
    <property type="entry name" value="Mur-like_cat_sf"/>
</dbReference>
<dbReference type="PANTHER" id="PTHR23135:SF4">
    <property type="entry name" value="UDP-N-ACETYLMURAMOYL-L-ALANYL-D-GLUTAMATE--2,6-DIAMINOPIMELATE LIGASE MURE HOMOLOG, CHLOROPLASTIC"/>
    <property type="match status" value="1"/>
</dbReference>